<feature type="transmembrane region" description="Helical" evidence="1">
    <location>
        <begin position="12"/>
        <end position="35"/>
    </location>
</feature>
<protein>
    <recommendedName>
        <fullName evidence="4">S-adenosyl-L-methionine-dependent methyltransferase</fullName>
    </recommendedName>
</protein>
<gene>
    <name evidence="2" type="ORF">MFIFM68171_06551</name>
</gene>
<dbReference type="GeneID" id="98177294"/>
<evidence type="ECO:0000256" key="1">
    <source>
        <dbReference type="SAM" id="Phobius"/>
    </source>
</evidence>
<accession>A0ABQ0GEZ4</accession>
<keyword evidence="1" id="KW-1133">Transmembrane helix</keyword>
<evidence type="ECO:0008006" key="4">
    <source>
        <dbReference type="Google" id="ProtNLM"/>
    </source>
</evidence>
<dbReference type="Proteomes" id="UP001628179">
    <property type="component" value="Unassembled WGS sequence"/>
</dbReference>
<keyword evidence="3" id="KW-1185">Reference proteome</keyword>
<organism evidence="2 3">
    <name type="scientific">Madurella fahalii</name>
    <dbReference type="NCBI Taxonomy" id="1157608"/>
    <lineage>
        <taxon>Eukaryota</taxon>
        <taxon>Fungi</taxon>
        <taxon>Dikarya</taxon>
        <taxon>Ascomycota</taxon>
        <taxon>Pezizomycotina</taxon>
        <taxon>Sordariomycetes</taxon>
        <taxon>Sordariomycetidae</taxon>
        <taxon>Sordariales</taxon>
        <taxon>Sordariales incertae sedis</taxon>
        <taxon>Madurella</taxon>
    </lineage>
</organism>
<dbReference type="InterPro" id="IPR029063">
    <property type="entry name" value="SAM-dependent_MTases_sf"/>
</dbReference>
<keyword evidence="1" id="KW-0812">Transmembrane</keyword>
<proteinExistence type="predicted"/>
<sequence>MGPFPDSPEFAAGLLTGGAATLILVIAIAVFCLQFRDVYDLDHWKLNISTPLPSMWMNLGYWKSPSGEPIRHFDEACASLLREVLSTAGLLKQGGKSTRSPPQSLAILDLGIGCGDQTCEIVRLLTQQQRRRLGYVGLTLNPAQLQIAVQRVDRELAATAEADEKVQVGPLNLFCMDAAKPEAWPDQVRSAVEALADESFAERWLLGLDCLYHFSPSRRPILDYAARKLGANVVAFDLLLNESSYWRDVILARAVGVLMRCPWKTFLTKEEYKEQLVASGYERGSVVFRDVSEEVFPGLVAFLDGQDQSLAKYGISLGGGFRLARKTFRWFGTTKVIRAVVVVAHVDRGVA</sequence>
<evidence type="ECO:0000313" key="2">
    <source>
        <dbReference type="EMBL" id="GAB1316341.1"/>
    </source>
</evidence>
<reference evidence="2 3" key="1">
    <citation type="submission" date="2024-09" db="EMBL/GenBank/DDBJ databases">
        <title>Itraconazole resistance in Madurella fahalii resulting from another homologue of gene encoding cytochrome P450 14-alpha sterol demethylase (CYP51).</title>
        <authorList>
            <person name="Yoshioka I."/>
            <person name="Fahal A.H."/>
            <person name="Kaneko S."/>
            <person name="Yaguchi T."/>
        </authorList>
    </citation>
    <scope>NUCLEOTIDE SEQUENCE [LARGE SCALE GENOMIC DNA]</scope>
    <source>
        <strain evidence="2 3">IFM 68171</strain>
    </source>
</reference>
<dbReference type="EMBL" id="BAAFSV010000003">
    <property type="protein sequence ID" value="GAB1316341.1"/>
    <property type="molecule type" value="Genomic_DNA"/>
</dbReference>
<name>A0ABQ0GEZ4_9PEZI</name>
<dbReference type="Gene3D" id="3.40.50.150">
    <property type="entry name" value="Vaccinia Virus protein VP39"/>
    <property type="match status" value="1"/>
</dbReference>
<keyword evidence="1" id="KW-0472">Membrane</keyword>
<comment type="caution">
    <text evidence="2">The sequence shown here is derived from an EMBL/GenBank/DDBJ whole genome shotgun (WGS) entry which is preliminary data.</text>
</comment>
<dbReference type="RefSeq" id="XP_070918072.1">
    <property type="nucleotide sequence ID" value="XM_071061971.1"/>
</dbReference>
<dbReference type="SUPFAM" id="SSF53335">
    <property type="entry name" value="S-adenosyl-L-methionine-dependent methyltransferases"/>
    <property type="match status" value="1"/>
</dbReference>
<evidence type="ECO:0000313" key="3">
    <source>
        <dbReference type="Proteomes" id="UP001628179"/>
    </source>
</evidence>